<protein>
    <submittedName>
        <fullName evidence="2">S4 domain-containing protein YaaA</fullName>
    </submittedName>
</protein>
<reference evidence="2" key="1">
    <citation type="journal article" date="2021" name="PeerJ">
        <title>Extensive microbial diversity within the chicken gut microbiome revealed by metagenomics and culture.</title>
        <authorList>
            <person name="Gilroy R."/>
            <person name="Ravi A."/>
            <person name="Getino M."/>
            <person name="Pursley I."/>
            <person name="Horton D.L."/>
            <person name="Alikhan N.F."/>
            <person name="Baker D."/>
            <person name="Gharbi K."/>
            <person name="Hall N."/>
            <person name="Watson M."/>
            <person name="Adriaenssens E.M."/>
            <person name="Foster-Nyarko E."/>
            <person name="Jarju S."/>
            <person name="Secka A."/>
            <person name="Antonio M."/>
            <person name="Oren A."/>
            <person name="Chaudhuri R.R."/>
            <person name="La Ragione R."/>
            <person name="Hildebrand F."/>
            <person name="Pallen M.J."/>
        </authorList>
    </citation>
    <scope>NUCLEOTIDE SEQUENCE</scope>
    <source>
        <strain evidence="2">CHK172-16539</strain>
    </source>
</reference>
<proteinExistence type="predicted"/>
<accession>A0A9D2JHU0</accession>
<reference evidence="2" key="2">
    <citation type="submission" date="2021-04" db="EMBL/GenBank/DDBJ databases">
        <authorList>
            <person name="Gilroy R."/>
        </authorList>
    </citation>
    <scope>NUCLEOTIDE SEQUENCE</scope>
    <source>
        <strain evidence="2">CHK172-16539</strain>
    </source>
</reference>
<dbReference type="AlphaFoldDB" id="A0A9D2JHU0"/>
<dbReference type="Gene3D" id="3.10.290.10">
    <property type="entry name" value="RNA-binding S4 domain"/>
    <property type="match status" value="1"/>
</dbReference>
<dbReference type="InterPro" id="IPR036986">
    <property type="entry name" value="S4_RNA-bd_sf"/>
</dbReference>
<dbReference type="PROSITE" id="PS50889">
    <property type="entry name" value="S4"/>
    <property type="match status" value="1"/>
</dbReference>
<dbReference type="EMBL" id="DXBN01000198">
    <property type="protein sequence ID" value="HIZ53966.1"/>
    <property type="molecule type" value="Genomic_DNA"/>
</dbReference>
<dbReference type="InterPro" id="IPR014330">
    <property type="entry name" value="RNA-bd_S4-rel_YaaA"/>
</dbReference>
<name>A0A9D2JHU0_9ENTE</name>
<sequence length="83" mass="9242">MKLIFLLVGVIVMKQIKLTADYLTLTQLLKEEGIIGSGGQAKFYLQEQPVTLNGQAENRRGKKLYQGDIIKLSSGEVYEIVKA</sequence>
<gene>
    <name evidence="2" type="primary">yaaA</name>
    <name evidence="2" type="ORF">IAA20_08500</name>
</gene>
<dbReference type="SUPFAM" id="SSF55174">
    <property type="entry name" value="Alpha-L RNA-binding motif"/>
    <property type="match status" value="1"/>
</dbReference>
<dbReference type="GO" id="GO:0003723">
    <property type="term" value="F:RNA binding"/>
    <property type="evidence" value="ECO:0007669"/>
    <property type="project" value="UniProtKB-KW"/>
</dbReference>
<evidence type="ECO:0000256" key="1">
    <source>
        <dbReference type="PROSITE-ProRule" id="PRU00182"/>
    </source>
</evidence>
<dbReference type="Proteomes" id="UP000824063">
    <property type="component" value="Unassembled WGS sequence"/>
</dbReference>
<dbReference type="NCBIfam" id="TIGR02988">
    <property type="entry name" value="YaaA_near_RecF"/>
    <property type="match status" value="1"/>
</dbReference>
<keyword evidence="1" id="KW-0694">RNA-binding</keyword>
<dbReference type="Pfam" id="PF13275">
    <property type="entry name" value="S4_2"/>
    <property type="match status" value="1"/>
</dbReference>
<comment type="caution">
    <text evidence="2">The sequence shown here is derived from an EMBL/GenBank/DDBJ whole genome shotgun (WGS) entry which is preliminary data.</text>
</comment>
<evidence type="ECO:0000313" key="2">
    <source>
        <dbReference type="EMBL" id="HIZ53966.1"/>
    </source>
</evidence>
<evidence type="ECO:0000313" key="3">
    <source>
        <dbReference type="Proteomes" id="UP000824063"/>
    </source>
</evidence>
<organism evidence="2 3">
    <name type="scientific">Candidatus Enterococcus avicola</name>
    <dbReference type="NCBI Taxonomy" id="2838561"/>
    <lineage>
        <taxon>Bacteria</taxon>
        <taxon>Bacillati</taxon>
        <taxon>Bacillota</taxon>
        <taxon>Bacilli</taxon>
        <taxon>Lactobacillales</taxon>
        <taxon>Enterococcaceae</taxon>
        <taxon>Enterococcus</taxon>
    </lineage>
</organism>